<keyword evidence="10" id="KW-0479">Metal-binding</keyword>
<evidence type="ECO:0000256" key="5">
    <source>
        <dbReference type="ARBA" id="ARBA00023136"/>
    </source>
</evidence>
<dbReference type="HAMAP" id="MF_00454">
    <property type="entry name" value="FluC"/>
    <property type="match status" value="1"/>
</dbReference>
<proteinExistence type="inferred from homology"/>
<feature type="binding site" evidence="10">
    <location>
        <position position="71"/>
    </location>
    <ligand>
        <name>Na(+)</name>
        <dbReference type="ChEBI" id="CHEBI:29101"/>
        <note>structural</note>
    </ligand>
</feature>
<name>A0A366F305_9BACI</name>
<evidence type="ECO:0000313" key="12">
    <source>
        <dbReference type="Proteomes" id="UP000252118"/>
    </source>
</evidence>
<accession>A0A366F305</accession>
<evidence type="ECO:0000256" key="8">
    <source>
        <dbReference type="ARBA" id="ARBA00035585"/>
    </source>
</evidence>
<dbReference type="InterPro" id="IPR003691">
    <property type="entry name" value="FluC"/>
</dbReference>
<keyword evidence="6 10" id="KW-0407">Ion channel</keyword>
<feature type="transmembrane region" description="Helical" evidence="10">
    <location>
        <begin position="63"/>
        <end position="83"/>
    </location>
</feature>
<comment type="subcellular location">
    <subcellularLocation>
        <location evidence="1 10">Cell membrane</location>
        <topology evidence="1 10">Multi-pass membrane protein</topology>
    </subcellularLocation>
</comment>
<dbReference type="GO" id="GO:0140114">
    <property type="term" value="P:cellular detoxification of fluoride"/>
    <property type="evidence" value="ECO:0007669"/>
    <property type="project" value="UniProtKB-UniRule"/>
</dbReference>
<keyword evidence="5 10" id="KW-0472">Membrane</keyword>
<evidence type="ECO:0000256" key="10">
    <source>
        <dbReference type="HAMAP-Rule" id="MF_00454"/>
    </source>
</evidence>
<comment type="caution">
    <text evidence="11">The sequence shown here is derived from an EMBL/GenBank/DDBJ whole genome shotgun (WGS) entry which is preliminary data.</text>
</comment>
<evidence type="ECO:0000256" key="2">
    <source>
        <dbReference type="ARBA" id="ARBA00022475"/>
    </source>
</evidence>
<dbReference type="OrthoDB" id="9815830at2"/>
<evidence type="ECO:0000256" key="1">
    <source>
        <dbReference type="ARBA" id="ARBA00004651"/>
    </source>
</evidence>
<keyword evidence="3 10" id="KW-0812">Transmembrane</keyword>
<dbReference type="GO" id="GO:0005886">
    <property type="term" value="C:plasma membrane"/>
    <property type="evidence" value="ECO:0007669"/>
    <property type="project" value="UniProtKB-SubCell"/>
</dbReference>
<dbReference type="GO" id="GO:0062054">
    <property type="term" value="F:fluoride channel activity"/>
    <property type="evidence" value="ECO:0007669"/>
    <property type="project" value="UniProtKB-UniRule"/>
</dbReference>
<keyword evidence="2 10" id="KW-1003">Cell membrane</keyword>
<gene>
    <name evidence="10" type="primary">fluC</name>
    <name evidence="10" type="synonym">crcB</name>
    <name evidence="11" type="ORF">DET59_101504</name>
</gene>
<protein>
    <recommendedName>
        <fullName evidence="10">Fluoride-specific ion channel FluC</fullName>
    </recommendedName>
</protein>
<dbReference type="AlphaFoldDB" id="A0A366F305"/>
<dbReference type="EMBL" id="QNRJ01000001">
    <property type="protein sequence ID" value="RBP08129.1"/>
    <property type="molecule type" value="Genomic_DNA"/>
</dbReference>
<keyword evidence="10" id="KW-0813">Transport</keyword>
<reference evidence="11 12" key="1">
    <citation type="submission" date="2018-06" db="EMBL/GenBank/DDBJ databases">
        <title>Freshwater and sediment microbial communities from various areas in North America, analyzing microbe dynamics in response to fracking.</title>
        <authorList>
            <person name="Lamendella R."/>
        </authorList>
    </citation>
    <scope>NUCLEOTIDE SEQUENCE [LARGE SCALE GENOMIC DNA]</scope>
    <source>
        <strain evidence="11 12">97B</strain>
    </source>
</reference>
<comment type="similarity">
    <text evidence="7 10">Belongs to the fluoride channel Fluc/FEX (TC 1.A.43) family.</text>
</comment>
<evidence type="ECO:0000256" key="4">
    <source>
        <dbReference type="ARBA" id="ARBA00022989"/>
    </source>
</evidence>
<evidence type="ECO:0000256" key="6">
    <source>
        <dbReference type="ARBA" id="ARBA00023303"/>
    </source>
</evidence>
<feature type="transmembrane region" description="Helical" evidence="10">
    <location>
        <begin position="95"/>
        <end position="116"/>
    </location>
</feature>
<evidence type="ECO:0000313" key="11">
    <source>
        <dbReference type="EMBL" id="RBP08129.1"/>
    </source>
</evidence>
<comment type="catalytic activity">
    <reaction evidence="8">
        <text>fluoride(in) = fluoride(out)</text>
        <dbReference type="Rhea" id="RHEA:76159"/>
        <dbReference type="ChEBI" id="CHEBI:17051"/>
    </reaction>
    <physiologicalReaction direction="left-to-right" evidence="8">
        <dbReference type="Rhea" id="RHEA:76160"/>
    </physiologicalReaction>
</comment>
<keyword evidence="4 10" id="KW-1133">Transmembrane helix</keyword>
<organism evidence="11 12">
    <name type="scientific">Rossellomorea aquimaris</name>
    <dbReference type="NCBI Taxonomy" id="189382"/>
    <lineage>
        <taxon>Bacteria</taxon>
        <taxon>Bacillati</taxon>
        <taxon>Bacillota</taxon>
        <taxon>Bacilli</taxon>
        <taxon>Bacillales</taxon>
        <taxon>Bacillaceae</taxon>
        <taxon>Rossellomorea</taxon>
    </lineage>
</organism>
<feature type="transmembrane region" description="Helical" evidence="10">
    <location>
        <begin position="6"/>
        <end position="26"/>
    </location>
</feature>
<feature type="binding site" evidence="10">
    <location>
        <position position="74"/>
    </location>
    <ligand>
        <name>Na(+)</name>
        <dbReference type="ChEBI" id="CHEBI:29101"/>
        <note>structural</note>
    </ligand>
</feature>
<dbReference type="PANTHER" id="PTHR28259:SF1">
    <property type="entry name" value="FLUORIDE EXPORT PROTEIN 1-RELATED"/>
    <property type="match status" value="1"/>
</dbReference>
<dbReference type="PANTHER" id="PTHR28259">
    <property type="entry name" value="FLUORIDE EXPORT PROTEIN 1-RELATED"/>
    <property type="match status" value="1"/>
</dbReference>
<dbReference type="GO" id="GO:0046872">
    <property type="term" value="F:metal ion binding"/>
    <property type="evidence" value="ECO:0007669"/>
    <property type="project" value="UniProtKB-KW"/>
</dbReference>
<keyword evidence="10" id="KW-0406">Ion transport</keyword>
<keyword evidence="10" id="KW-0915">Sodium</keyword>
<sequence length="119" mass="12672">MGVNIWLIALGGSVGAIGRYLVANAVKRCSSSYFPKATLLVNALGSLFLGLLVGSGAEENAMFFFGIGVCGAFTTFSTFNWEVLRLLQGEVKMGLFYFFGSYFVGIVFGVAGYAMGMAF</sequence>
<evidence type="ECO:0000256" key="9">
    <source>
        <dbReference type="ARBA" id="ARBA00049940"/>
    </source>
</evidence>
<evidence type="ECO:0000256" key="7">
    <source>
        <dbReference type="ARBA" id="ARBA00035120"/>
    </source>
</evidence>
<dbReference type="RefSeq" id="WP_113967985.1">
    <property type="nucleotide sequence ID" value="NZ_QNRJ01000001.1"/>
</dbReference>
<comment type="activity regulation">
    <text evidence="10">Na(+) is not transported, but it plays an essential structural role and its presence is essential for fluoride channel function.</text>
</comment>
<dbReference type="Proteomes" id="UP000252118">
    <property type="component" value="Unassembled WGS sequence"/>
</dbReference>
<feature type="transmembrane region" description="Helical" evidence="10">
    <location>
        <begin position="38"/>
        <end position="57"/>
    </location>
</feature>
<dbReference type="Pfam" id="PF02537">
    <property type="entry name" value="CRCB"/>
    <property type="match status" value="1"/>
</dbReference>
<evidence type="ECO:0000256" key="3">
    <source>
        <dbReference type="ARBA" id="ARBA00022692"/>
    </source>
</evidence>
<comment type="function">
    <text evidence="9 10">Fluoride-specific ion channel. Important for reducing fluoride concentration in the cell, thus reducing its toxicity.</text>
</comment>